<evidence type="ECO:0000256" key="4">
    <source>
        <dbReference type="ARBA" id="ARBA00023295"/>
    </source>
</evidence>
<dbReference type="InterPro" id="IPR015341">
    <property type="entry name" value="Glyco_hydro_38_cen"/>
</dbReference>
<dbReference type="CDD" id="cd10789">
    <property type="entry name" value="GH38N_AMII_ER_cytosolic"/>
    <property type="match status" value="1"/>
</dbReference>
<dbReference type="GO" id="GO:0006013">
    <property type="term" value="P:mannose metabolic process"/>
    <property type="evidence" value="ECO:0007669"/>
    <property type="project" value="InterPro"/>
</dbReference>
<dbReference type="InterPro" id="IPR011682">
    <property type="entry name" value="Glyco_hydro_38_C"/>
</dbReference>
<dbReference type="InterPro" id="IPR000602">
    <property type="entry name" value="Glyco_hydro_38_N"/>
</dbReference>
<dbReference type="SUPFAM" id="SSF88713">
    <property type="entry name" value="Glycoside hydrolase/deacetylase"/>
    <property type="match status" value="1"/>
</dbReference>
<dbReference type="SUPFAM" id="SSF74650">
    <property type="entry name" value="Galactose mutarotase-like"/>
    <property type="match status" value="1"/>
</dbReference>
<dbReference type="PANTHER" id="PTHR46017">
    <property type="entry name" value="ALPHA-MANNOSIDASE 2C1"/>
    <property type="match status" value="1"/>
</dbReference>
<evidence type="ECO:0000259" key="5">
    <source>
        <dbReference type="SMART" id="SM00872"/>
    </source>
</evidence>
<dbReference type="Gene3D" id="2.60.40.1180">
    <property type="entry name" value="Golgi alpha-mannosidase II"/>
    <property type="match status" value="1"/>
</dbReference>
<evidence type="ECO:0000256" key="1">
    <source>
        <dbReference type="ARBA" id="ARBA00009792"/>
    </source>
</evidence>
<dbReference type="GO" id="GO:0004559">
    <property type="term" value="F:alpha-mannosidase activity"/>
    <property type="evidence" value="ECO:0007669"/>
    <property type="project" value="InterPro"/>
</dbReference>
<dbReference type="InterPro" id="IPR037094">
    <property type="entry name" value="Glyco_hydro_38_cen_sf"/>
</dbReference>
<evidence type="ECO:0000313" key="6">
    <source>
        <dbReference type="EMBL" id="OSO94201.1"/>
    </source>
</evidence>
<comment type="similarity">
    <text evidence="1">Belongs to the glycosyl hydrolase 38 family.</text>
</comment>
<dbReference type="GO" id="GO:0009313">
    <property type="term" value="P:oligosaccharide catabolic process"/>
    <property type="evidence" value="ECO:0007669"/>
    <property type="project" value="TreeGrafter"/>
</dbReference>
<dbReference type="Pfam" id="PF07748">
    <property type="entry name" value="Glyco_hydro_38C"/>
    <property type="match status" value="1"/>
</dbReference>
<accession>A0A1X4GAJ3</accession>
<dbReference type="Pfam" id="PF09261">
    <property type="entry name" value="Alpha-mann_mid"/>
    <property type="match status" value="1"/>
</dbReference>
<dbReference type="InterPro" id="IPR041147">
    <property type="entry name" value="GH38_C"/>
</dbReference>
<sequence>MNYPTPPTHSQSLSDKIEQLRSHCQINILPSWVCWRGDLEITDVMQSNFLHWQPIQLNDKQQVVWNQGKHILWLGQKFTVPDSLYDYPLSGLCARLSLTWWADAVEVYLNGNLLSTGDLFDCSPRLLLSQGVKSKDEFFIVLRLVSPEHCDGALMHSQMIFESGIGDDIDPGLIANELAIAQTRGKNLSSTEWNRLVTEIEELMNFSCGIKTQADWKSLLEKIRQTYLRIDQLTSIKNNKLFLLGHAHLDLAWLWPVQETWRAAQNTFESVLKLQTEFSELIFCHTTPALYAWMEEHQSWLFTQIQTQVKLGKWEVLGGFWVEPDLNLISGESIVRQLLYGQLYFLEKFGKISPIVWVPDTFGFCGTLPGFLNQAGIEFFVTQKLRWNDTSQFDYDLFWWQSPDGSQILSYMSPPIGETIDPVKMTDYLSTWESKTGLANALWLPGVGDHGGGPTRDMLELARRWKNSPIFPETEFSTAENYCQYLKSSVAILPAKLPVWQDELYLQFHRGCYTTHADQKRWNRQCENLLYQAELFSTLATAIYGLPYPKTELETAWKKVLFHQFHDILPGSSITQVYQDALPEWQEVQQLGSTLLDRSLRAIACNINLPEPPQPDSIPVIIFNSLNWERSEVVKIKPPHAQHWLIHDLDGNQLPYQITRDGLLFIPTIPSIGYQIYWLSPGDVDENKCGQESYLEFCLENEYLLVRVNVQTGDLESVFDKIQLREVLKGAGNQLQAFADKGQYWDAWNIDPDYQSKPLPPAKLQSIEWLEKGIIQQRLRVVRQIGKSQFTQDYVLQTNCPILKIENSVNWQEDQVLVKTSFLLNLHSDIATYEIPCGVIHRPTHPHTPSQRAKWEVPALKWADLTADTNTGNYGVSLLNDCKYGYDIKGNEMRLTLLRSPHWPDPQADRGEHQFNYALYPHTGSWQAAETVRRAYNFNIPLNVLLNPETKKSPSPVFKNNSFLALTADNLIITAFKVSENDPQSFILRFYECHGESSNLPTLNLKSEFFTLGNPLDLLERNILPTVNPIAPWKISTFQVLTQER</sequence>
<dbReference type="Gene3D" id="1.20.1270.50">
    <property type="entry name" value="Glycoside hydrolase family 38, central domain"/>
    <property type="match status" value="1"/>
</dbReference>
<dbReference type="Gene3D" id="2.70.98.30">
    <property type="entry name" value="Golgi alpha-mannosidase II, domain 4"/>
    <property type="match status" value="1"/>
</dbReference>
<comment type="caution">
    <text evidence="6">The sequence shown here is derived from an EMBL/GenBank/DDBJ whole genome shotgun (WGS) entry which is preliminary data.</text>
</comment>
<dbReference type="InterPro" id="IPR028995">
    <property type="entry name" value="Glyco_hydro_57/38_cen_sf"/>
</dbReference>
<evidence type="ECO:0000256" key="2">
    <source>
        <dbReference type="ARBA" id="ARBA00022723"/>
    </source>
</evidence>
<name>A0A1X4GAJ3_9CYAN</name>
<keyword evidence="3" id="KW-0378">Hydrolase</keyword>
<dbReference type="Pfam" id="PF17677">
    <property type="entry name" value="Glyco_hydro38C2"/>
    <property type="match status" value="1"/>
</dbReference>
<dbReference type="InterPro" id="IPR011013">
    <property type="entry name" value="Gal_mutarotase_sf_dom"/>
</dbReference>
<feature type="domain" description="Glycoside hydrolase family 38 central" evidence="5">
    <location>
        <begin position="507"/>
        <end position="585"/>
    </location>
</feature>
<evidence type="ECO:0000256" key="3">
    <source>
        <dbReference type="ARBA" id="ARBA00022801"/>
    </source>
</evidence>
<dbReference type="SMART" id="SM00872">
    <property type="entry name" value="Alpha-mann_mid"/>
    <property type="match status" value="1"/>
</dbReference>
<dbReference type="Gene3D" id="3.20.110.10">
    <property type="entry name" value="Glycoside hydrolase 38, N terminal domain"/>
    <property type="match status" value="1"/>
</dbReference>
<evidence type="ECO:0000313" key="7">
    <source>
        <dbReference type="Proteomes" id="UP000192997"/>
    </source>
</evidence>
<gene>
    <name evidence="6" type="ORF">B7O87_03265</name>
</gene>
<organism evidence="6 7">
    <name type="scientific">Cylindrospermopsis raciborskii CENA303</name>
    <dbReference type="NCBI Taxonomy" id="1170769"/>
    <lineage>
        <taxon>Bacteria</taxon>
        <taxon>Bacillati</taxon>
        <taxon>Cyanobacteriota</taxon>
        <taxon>Cyanophyceae</taxon>
        <taxon>Nostocales</taxon>
        <taxon>Aphanizomenonaceae</taxon>
        <taxon>Cylindrospermopsis</taxon>
    </lineage>
</organism>
<dbReference type="Gene3D" id="2.60.40.2220">
    <property type="match status" value="1"/>
</dbReference>
<dbReference type="InterPro" id="IPR027291">
    <property type="entry name" value="Glyco_hydro_38_N_sf"/>
</dbReference>
<dbReference type="InterPro" id="IPR011330">
    <property type="entry name" value="Glyco_hydro/deAcase_b/a-brl"/>
</dbReference>
<protein>
    <submittedName>
        <fullName evidence="6">Alpha-mannosidase</fullName>
    </submittedName>
</protein>
<dbReference type="FunFam" id="1.20.1270.50:FF:000004">
    <property type="entry name" value="alpha-mannosidase 2C1 isoform X1"/>
    <property type="match status" value="1"/>
</dbReference>
<keyword evidence="2" id="KW-0479">Metal-binding</keyword>
<dbReference type="Proteomes" id="UP000192997">
    <property type="component" value="Unassembled WGS sequence"/>
</dbReference>
<dbReference type="GO" id="GO:0030246">
    <property type="term" value="F:carbohydrate binding"/>
    <property type="evidence" value="ECO:0007669"/>
    <property type="project" value="InterPro"/>
</dbReference>
<dbReference type="PANTHER" id="PTHR46017:SF1">
    <property type="entry name" value="ALPHA-MANNOSIDASE 2C1"/>
    <property type="match status" value="1"/>
</dbReference>
<dbReference type="AlphaFoldDB" id="A0A1X4GAJ3"/>
<dbReference type="InterPro" id="IPR013780">
    <property type="entry name" value="Glyco_hydro_b"/>
</dbReference>
<reference evidence="7" key="1">
    <citation type="submission" date="2017-04" db="EMBL/GenBank/DDBJ databases">
        <authorList>
            <person name="Abreu V.A."/>
            <person name="Popin R.V."/>
            <person name="Rigonato J."/>
            <person name="Andreote A.P."/>
            <person name="Schaker P.C."/>
            <person name="Hoff-Risseti C."/>
            <person name="Alvarenga D.O."/>
            <person name="Varani A.M."/>
            <person name="Fiore M.F."/>
        </authorList>
    </citation>
    <scope>NUCLEOTIDE SEQUENCE [LARGE SCALE GENOMIC DNA]</scope>
    <source>
        <strain evidence="7">CENA303</strain>
    </source>
</reference>
<keyword evidence="4" id="KW-0326">Glycosidase</keyword>
<dbReference type="Pfam" id="PF01074">
    <property type="entry name" value="Glyco_hydro_38N"/>
    <property type="match status" value="1"/>
</dbReference>
<dbReference type="EMBL" id="NBYN01000014">
    <property type="protein sequence ID" value="OSO94201.1"/>
    <property type="molecule type" value="Genomic_DNA"/>
</dbReference>
<dbReference type="GO" id="GO:0046872">
    <property type="term" value="F:metal ion binding"/>
    <property type="evidence" value="ECO:0007669"/>
    <property type="project" value="UniProtKB-KW"/>
</dbReference>
<dbReference type="SUPFAM" id="SSF88688">
    <property type="entry name" value="Families 57/38 glycoside transferase middle domain"/>
    <property type="match status" value="1"/>
</dbReference>
<dbReference type="RefSeq" id="WP_085727202.1">
    <property type="nucleotide sequence ID" value="NZ_NBYN01000014.1"/>
</dbReference>
<proteinExistence type="inferred from homology"/>